<accession>A0A2A6CG78</accession>
<dbReference type="EnsemblMetazoa" id="PPA30645.1">
    <property type="protein sequence ID" value="PPA30645.1"/>
    <property type="gene ID" value="WBGene00203512"/>
</dbReference>
<organism evidence="2 3">
    <name type="scientific">Pristionchus pacificus</name>
    <name type="common">Parasitic nematode worm</name>
    <dbReference type="NCBI Taxonomy" id="54126"/>
    <lineage>
        <taxon>Eukaryota</taxon>
        <taxon>Metazoa</taxon>
        <taxon>Ecdysozoa</taxon>
        <taxon>Nematoda</taxon>
        <taxon>Chromadorea</taxon>
        <taxon>Rhabditida</taxon>
        <taxon>Rhabditina</taxon>
        <taxon>Diplogasteromorpha</taxon>
        <taxon>Diplogasteroidea</taxon>
        <taxon>Neodiplogasteridae</taxon>
        <taxon>Pristionchus</taxon>
    </lineage>
</organism>
<feature type="region of interest" description="Disordered" evidence="1">
    <location>
        <begin position="1"/>
        <end position="21"/>
    </location>
</feature>
<proteinExistence type="predicted"/>
<protein>
    <submittedName>
        <fullName evidence="2">Uncharacterized protein</fullName>
    </submittedName>
</protein>
<keyword evidence="3" id="KW-1185">Reference proteome</keyword>
<evidence type="ECO:0000313" key="2">
    <source>
        <dbReference type="EnsemblMetazoa" id="PPA30645.1"/>
    </source>
</evidence>
<reference evidence="3" key="1">
    <citation type="journal article" date="2008" name="Nat. Genet.">
        <title>The Pristionchus pacificus genome provides a unique perspective on nematode lifestyle and parasitism.</title>
        <authorList>
            <person name="Dieterich C."/>
            <person name="Clifton S.W."/>
            <person name="Schuster L.N."/>
            <person name="Chinwalla A."/>
            <person name="Delehaunty K."/>
            <person name="Dinkelacker I."/>
            <person name="Fulton L."/>
            <person name="Fulton R."/>
            <person name="Godfrey J."/>
            <person name="Minx P."/>
            <person name="Mitreva M."/>
            <person name="Roeseler W."/>
            <person name="Tian H."/>
            <person name="Witte H."/>
            <person name="Yang S.P."/>
            <person name="Wilson R.K."/>
            <person name="Sommer R.J."/>
        </authorList>
    </citation>
    <scope>NUCLEOTIDE SEQUENCE [LARGE SCALE GENOMIC DNA]</scope>
    <source>
        <strain evidence="3">PS312</strain>
    </source>
</reference>
<evidence type="ECO:0000256" key="1">
    <source>
        <dbReference type="SAM" id="MobiDB-lite"/>
    </source>
</evidence>
<gene>
    <name evidence="2" type="primary">WBGene00203512</name>
</gene>
<feature type="compositionally biased region" description="Basic and acidic residues" evidence="1">
    <location>
        <begin position="9"/>
        <end position="21"/>
    </location>
</feature>
<dbReference type="Proteomes" id="UP000005239">
    <property type="component" value="Unassembled WGS sequence"/>
</dbReference>
<feature type="region of interest" description="Disordered" evidence="1">
    <location>
        <begin position="88"/>
        <end position="112"/>
    </location>
</feature>
<name>A0A2A6CG78_PRIPA</name>
<dbReference type="AlphaFoldDB" id="A0A2A6CG78"/>
<sequence>MCPSANPRNPKEYGSPKRERVKGWGEVREIREVIQSGVGEKKGTRAALAACRANLDSARAVLSAMRQVSYRSLAVIKYLFIVGARCRPAQSGSLGSGTVAGAGRSGSLATARPKVILPQ</sequence>
<reference evidence="2" key="2">
    <citation type="submission" date="2022-06" db="UniProtKB">
        <authorList>
            <consortium name="EnsemblMetazoa"/>
        </authorList>
    </citation>
    <scope>IDENTIFICATION</scope>
    <source>
        <strain evidence="2">PS312</strain>
    </source>
</reference>
<feature type="compositionally biased region" description="Gly residues" evidence="1">
    <location>
        <begin position="94"/>
        <end position="104"/>
    </location>
</feature>
<accession>A0A8R1YNX8</accession>
<evidence type="ECO:0000313" key="3">
    <source>
        <dbReference type="Proteomes" id="UP000005239"/>
    </source>
</evidence>